<sequence>MSNLIPVEINDQLQQEVSARKLHEGLGMSRDFTNWFKYQAEKLNLREGSDFTPILAESTGGRPSIDFKVPIDIAKHICMISGGELAHQIREHFIQAERAWNSPEQVMARAVQIANQRINNLQLIIEEQKPKAEAFDTFMDGANNQKMNIVAKSLNIGRNKLFQYLRDKHILMADNTPYQEYIDRGYFVVKQKPITMGDETINKPQTFVTPKGVEYIRRILGERKAG</sequence>
<reference evidence="3" key="1">
    <citation type="submission" date="2014-07" db="EMBL/GenBank/DDBJ databases">
        <authorList>
            <person name="Hornung V.Bastian."/>
        </authorList>
    </citation>
    <scope>NUCLEOTIDE SEQUENCE</scope>
    <source>
        <strain evidence="3">PCE-S</strain>
    </source>
</reference>
<organism evidence="3">
    <name type="scientific">Desulfitobacterium hafniense</name>
    <name type="common">Desulfitobacterium frappieri</name>
    <dbReference type="NCBI Taxonomy" id="49338"/>
    <lineage>
        <taxon>Bacteria</taxon>
        <taxon>Bacillati</taxon>
        <taxon>Bacillota</taxon>
        <taxon>Clostridia</taxon>
        <taxon>Eubacteriales</taxon>
        <taxon>Desulfitobacteriaceae</taxon>
        <taxon>Desulfitobacterium</taxon>
    </lineage>
</organism>
<protein>
    <submittedName>
        <fullName evidence="3">Phage antirepressor protein KilAC domain</fullName>
    </submittedName>
</protein>
<name>A0A098B1E0_DESHA</name>
<dbReference type="InterPro" id="IPR005039">
    <property type="entry name" value="Ant_C"/>
</dbReference>
<evidence type="ECO:0000259" key="1">
    <source>
        <dbReference type="Pfam" id="PF03374"/>
    </source>
</evidence>
<dbReference type="EMBL" id="LK996017">
    <property type="protein sequence ID" value="CDX02167.1"/>
    <property type="molecule type" value="Genomic_DNA"/>
</dbReference>
<feature type="domain" description="AntA/AntB antirepressor" evidence="2">
    <location>
        <begin position="17"/>
        <end position="81"/>
    </location>
</feature>
<dbReference type="Pfam" id="PF03374">
    <property type="entry name" value="ANT"/>
    <property type="match status" value="1"/>
</dbReference>
<evidence type="ECO:0000313" key="3">
    <source>
        <dbReference type="EMBL" id="CDX02167.1"/>
    </source>
</evidence>
<feature type="domain" description="Antirepressor protein C-terminal" evidence="1">
    <location>
        <begin position="125"/>
        <end position="221"/>
    </location>
</feature>
<evidence type="ECO:0000259" key="2">
    <source>
        <dbReference type="Pfam" id="PF08346"/>
    </source>
</evidence>
<dbReference type="PATRIC" id="fig|49338.4.peg.2455"/>
<dbReference type="InterPro" id="IPR013557">
    <property type="entry name" value="AntA/B_antirep"/>
</dbReference>
<proteinExistence type="predicted"/>
<dbReference type="AlphaFoldDB" id="A0A098B1E0"/>
<gene>
    <name evidence="3" type="ORF">DPCES_2280</name>
</gene>
<accession>A0A098B1E0</accession>
<dbReference type="Pfam" id="PF08346">
    <property type="entry name" value="AntA"/>
    <property type="match status" value="1"/>
</dbReference>
<dbReference type="RefSeq" id="WP_208925669.1">
    <property type="nucleotide sequence ID" value="NZ_LK996017.1"/>
</dbReference>
<dbReference type="GO" id="GO:0003677">
    <property type="term" value="F:DNA binding"/>
    <property type="evidence" value="ECO:0007669"/>
    <property type="project" value="InterPro"/>
</dbReference>